<reference evidence="5 6" key="1">
    <citation type="submission" date="2024-06" db="EMBL/GenBank/DDBJ databases">
        <title>The Natural Products Discovery Center: Release of the First 8490 Sequenced Strains for Exploring Actinobacteria Biosynthetic Diversity.</title>
        <authorList>
            <person name="Kalkreuter E."/>
            <person name="Kautsar S.A."/>
            <person name="Yang D."/>
            <person name="Bader C.D."/>
            <person name="Teijaro C.N."/>
            <person name="Fluegel L."/>
            <person name="Davis C.M."/>
            <person name="Simpson J.R."/>
            <person name="Lauterbach L."/>
            <person name="Steele A.D."/>
            <person name="Gui C."/>
            <person name="Meng S."/>
            <person name="Li G."/>
            <person name="Viehrig K."/>
            <person name="Ye F."/>
            <person name="Su P."/>
            <person name="Kiefer A.F."/>
            <person name="Nichols A."/>
            <person name="Cepeda A.J."/>
            <person name="Yan W."/>
            <person name="Fan B."/>
            <person name="Jiang Y."/>
            <person name="Adhikari A."/>
            <person name="Zheng C.-J."/>
            <person name="Schuster L."/>
            <person name="Cowan T.M."/>
            <person name="Smanski M.J."/>
            <person name="Chevrette M.G."/>
            <person name="De Carvalho L.P.S."/>
            <person name="Shen B."/>
        </authorList>
    </citation>
    <scope>NUCLEOTIDE SEQUENCE [LARGE SCALE GENOMIC DNA]</scope>
    <source>
        <strain evidence="5 6">NPDC019708</strain>
    </source>
</reference>
<dbReference type="RefSeq" id="WP_356954199.1">
    <property type="nucleotide sequence ID" value="NZ_JBEYBD010000002.1"/>
</dbReference>
<dbReference type="Gene3D" id="3.30.70.2450">
    <property type="match status" value="1"/>
</dbReference>
<dbReference type="PANTHER" id="PTHR43004:SF19">
    <property type="entry name" value="BINDING MONOOXYGENASE, PUTATIVE (JCVI)-RELATED"/>
    <property type="match status" value="1"/>
</dbReference>
<evidence type="ECO:0000313" key="6">
    <source>
        <dbReference type="Proteomes" id="UP001550628"/>
    </source>
</evidence>
<evidence type="ECO:0000256" key="1">
    <source>
        <dbReference type="ARBA" id="ARBA00001974"/>
    </source>
</evidence>
<sequence length="571" mass="62641">MSIRPAHTTSTSSNNPRDMRCYGGWQYPAVDLDQLGDISMWFSRVSRVSVLIVGAGPTGLILGIELLRRGVECRVIDRLTASVMTSRSFTVHTRTLELLEQVGIVEEFQDRGLRSEWMDYRFEGFKEKVQLDFTRLDSRYPYYRTISQRDTEDILRGHFIALGGSIGWHTELVSVVVDPGGEVAATLRDTNSGETETVRPEWLIGCDGVHSRVAGYLGAEVTSAEYVGTAMRMMDVTLSGCPVEVGGVDYRITRDHMLLTTALPGGLWRVLISGTGDAREIDASAAAFQTALDEHFGGAVRLGTPEWTTVFRTRRRTTSRYRNGRILVCGDAGHERSPAGGQGMNTSMQDAFNLGWKLAAVVNGHARESLLDTYDAERRPIAEQVVAGTHELHSVLMDHGRPIPERLAIAREPGFTERAVGRISALSFGYRQATEARTGSGQLLAGVSAGDRAPDVEITPRLRLHERLRHGGHTLLVTHRDPNTVADTTALVMSVRREFGRRVEPVVVLAPGYHGPGPVGAVAADSRRVHDLYGAPEGDAVCLIRPDGYISARCPRTEQNALVSTVRDTLT</sequence>
<comment type="caution">
    <text evidence="5">The sequence shown here is derived from an EMBL/GenBank/DDBJ whole genome shotgun (WGS) entry which is preliminary data.</text>
</comment>
<dbReference type="PRINTS" id="PR00420">
    <property type="entry name" value="RNGMNOXGNASE"/>
</dbReference>
<accession>A0ABV2X2G1</accession>
<keyword evidence="3" id="KW-0274">FAD</keyword>
<feature type="domain" description="FAD-binding" evidence="4">
    <location>
        <begin position="48"/>
        <end position="387"/>
    </location>
</feature>
<dbReference type="Gene3D" id="3.50.50.60">
    <property type="entry name" value="FAD/NAD(P)-binding domain"/>
    <property type="match status" value="1"/>
</dbReference>
<keyword evidence="2" id="KW-0285">Flavoprotein</keyword>
<dbReference type="SUPFAM" id="SSF51905">
    <property type="entry name" value="FAD/NAD(P)-binding domain"/>
    <property type="match status" value="1"/>
</dbReference>
<evidence type="ECO:0000259" key="4">
    <source>
        <dbReference type="Pfam" id="PF01494"/>
    </source>
</evidence>
<evidence type="ECO:0000256" key="2">
    <source>
        <dbReference type="ARBA" id="ARBA00022630"/>
    </source>
</evidence>
<gene>
    <name evidence="5" type="ORF">ABZ510_36505</name>
</gene>
<keyword evidence="5" id="KW-0503">Monooxygenase</keyword>
<protein>
    <submittedName>
        <fullName evidence="5">FAD-dependent monooxygenase</fullName>
    </submittedName>
</protein>
<proteinExistence type="predicted"/>
<dbReference type="Gene3D" id="3.40.30.120">
    <property type="match status" value="1"/>
</dbReference>
<evidence type="ECO:0000313" key="5">
    <source>
        <dbReference type="EMBL" id="MEU1957336.1"/>
    </source>
</evidence>
<dbReference type="GO" id="GO:0004497">
    <property type="term" value="F:monooxygenase activity"/>
    <property type="evidence" value="ECO:0007669"/>
    <property type="project" value="UniProtKB-KW"/>
</dbReference>
<comment type="cofactor">
    <cofactor evidence="1">
        <name>FAD</name>
        <dbReference type="ChEBI" id="CHEBI:57692"/>
    </cofactor>
</comment>
<keyword evidence="5" id="KW-0560">Oxidoreductase</keyword>
<dbReference type="Proteomes" id="UP001550628">
    <property type="component" value="Unassembled WGS sequence"/>
</dbReference>
<keyword evidence="6" id="KW-1185">Reference proteome</keyword>
<evidence type="ECO:0000256" key="3">
    <source>
        <dbReference type="ARBA" id="ARBA00022827"/>
    </source>
</evidence>
<dbReference type="Pfam" id="PF01494">
    <property type="entry name" value="FAD_binding_3"/>
    <property type="match status" value="1"/>
</dbReference>
<name>A0ABV2X2G1_9NOCA</name>
<dbReference type="PANTHER" id="PTHR43004">
    <property type="entry name" value="TRK SYSTEM POTASSIUM UPTAKE PROTEIN"/>
    <property type="match status" value="1"/>
</dbReference>
<dbReference type="InterPro" id="IPR002938">
    <property type="entry name" value="FAD-bd"/>
</dbReference>
<organism evidence="5 6">
    <name type="scientific">Nocardia rhamnosiphila</name>
    <dbReference type="NCBI Taxonomy" id="426716"/>
    <lineage>
        <taxon>Bacteria</taxon>
        <taxon>Bacillati</taxon>
        <taxon>Actinomycetota</taxon>
        <taxon>Actinomycetes</taxon>
        <taxon>Mycobacteriales</taxon>
        <taxon>Nocardiaceae</taxon>
        <taxon>Nocardia</taxon>
    </lineage>
</organism>
<dbReference type="InterPro" id="IPR036188">
    <property type="entry name" value="FAD/NAD-bd_sf"/>
</dbReference>
<dbReference type="InterPro" id="IPR050641">
    <property type="entry name" value="RIFMO-like"/>
</dbReference>
<dbReference type="EMBL" id="JBEYBF010000065">
    <property type="protein sequence ID" value="MEU1957336.1"/>
    <property type="molecule type" value="Genomic_DNA"/>
</dbReference>